<dbReference type="GO" id="GO:0001709">
    <property type="term" value="P:cell fate determination"/>
    <property type="evidence" value="ECO:0007669"/>
    <property type="project" value="TreeGrafter"/>
</dbReference>
<accession>A0A067KBN7</accession>
<keyword evidence="4" id="KW-1185">Reference proteome</keyword>
<dbReference type="InterPro" id="IPR040361">
    <property type="entry name" value="TPD1"/>
</dbReference>
<dbReference type="EMBL" id="KK914539">
    <property type="protein sequence ID" value="KDP33562.1"/>
    <property type="molecule type" value="Genomic_DNA"/>
</dbReference>
<gene>
    <name evidence="3" type="ORF">JCGZ_07133</name>
</gene>
<dbReference type="PANTHER" id="PTHR33184">
    <property type="entry name" value="PROTEIN TAPETUM DETERMINANT 1-LIKE-RELATED"/>
    <property type="match status" value="1"/>
</dbReference>
<evidence type="ECO:0000256" key="1">
    <source>
        <dbReference type="ARBA" id="ARBA00022729"/>
    </source>
</evidence>
<proteinExistence type="predicted"/>
<reference evidence="3 4" key="1">
    <citation type="journal article" date="2014" name="PLoS ONE">
        <title>Global Analysis of Gene Expression Profiles in Physic Nut (Jatropha curcas L.) Seedlings Exposed to Salt Stress.</title>
        <authorList>
            <person name="Zhang L."/>
            <person name="Zhang C."/>
            <person name="Wu P."/>
            <person name="Chen Y."/>
            <person name="Li M."/>
            <person name="Jiang H."/>
            <person name="Wu G."/>
        </authorList>
    </citation>
    <scope>NUCLEOTIDE SEQUENCE [LARGE SCALE GENOMIC DNA]</scope>
    <source>
        <strain evidence="4">cv. GZQX0401</strain>
        <tissue evidence="3">Young leaves</tissue>
    </source>
</reference>
<sequence>MATILHFISAVFFLTLIGQGNGQCYPLTDLKVFQSKTGGKVGNKEEWKVTIFNDCICTQWNIKLVCNGFQTVKKIDPSMVARAEDDTCRINKKQPLYGFHTFNFTYAWDQIYPFQPIYSEIACS</sequence>
<dbReference type="Proteomes" id="UP000027138">
    <property type="component" value="Unassembled WGS sequence"/>
</dbReference>
<feature type="chain" id="PRO_5001639405" evidence="2">
    <location>
        <begin position="23"/>
        <end position="124"/>
    </location>
</feature>
<evidence type="ECO:0000313" key="3">
    <source>
        <dbReference type="EMBL" id="KDP33562.1"/>
    </source>
</evidence>
<evidence type="ECO:0000313" key="4">
    <source>
        <dbReference type="Proteomes" id="UP000027138"/>
    </source>
</evidence>
<protein>
    <submittedName>
        <fullName evidence="3">Uncharacterized protein</fullName>
    </submittedName>
</protein>
<dbReference type="Pfam" id="PF24068">
    <property type="entry name" value="TPD1_C"/>
    <property type="match status" value="1"/>
</dbReference>
<organism evidence="3 4">
    <name type="scientific">Jatropha curcas</name>
    <name type="common">Barbados nut</name>
    <dbReference type="NCBI Taxonomy" id="180498"/>
    <lineage>
        <taxon>Eukaryota</taxon>
        <taxon>Viridiplantae</taxon>
        <taxon>Streptophyta</taxon>
        <taxon>Embryophyta</taxon>
        <taxon>Tracheophyta</taxon>
        <taxon>Spermatophyta</taxon>
        <taxon>Magnoliopsida</taxon>
        <taxon>eudicotyledons</taxon>
        <taxon>Gunneridae</taxon>
        <taxon>Pentapetalae</taxon>
        <taxon>rosids</taxon>
        <taxon>fabids</taxon>
        <taxon>Malpighiales</taxon>
        <taxon>Euphorbiaceae</taxon>
        <taxon>Crotonoideae</taxon>
        <taxon>Jatropheae</taxon>
        <taxon>Jatropha</taxon>
    </lineage>
</organism>
<name>A0A067KBN7_JATCU</name>
<keyword evidence="1 2" id="KW-0732">Signal</keyword>
<dbReference type="KEGG" id="jcu:105637607"/>
<dbReference type="OrthoDB" id="603213at2759"/>
<feature type="signal peptide" evidence="2">
    <location>
        <begin position="1"/>
        <end position="22"/>
    </location>
</feature>
<dbReference type="AlphaFoldDB" id="A0A067KBN7"/>
<dbReference type="PANTHER" id="PTHR33184:SF69">
    <property type="match status" value="1"/>
</dbReference>
<dbReference type="STRING" id="180498.A0A067KBN7"/>
<evidence type="ECO:0000256" key="2">
    <source>
        <dbReference type="SAM" id="SignalP"/>
    </source>
</evidence>